<dbReference type="InterPro" id="IPR006059">
    <property type="entry name" value="SBP"/>
</dbReference>
<evidence type="ECO:0000313" key="3">
    <source>
        <dbReference type="EMBL" id="MBP1990158.1"/>
    </source>
</evidence>
<gene>
    <name evidence="3" type="ORF">J2Z66_001756</name>
</gene>
<keyword evidence="4" id="KW-1185">Reference proteome</keyword>
<feature type="region of interest" description="Disordered" evidence="1">
    <location>
        <begin position="30"/>
        <end position="51"/>
    </location>
</feature>
<feature type="chain" id="PRO_5045363741" evidence="2">
    <location>
        <begin position="26"/>
        <end position="452"/>
    </location>
</feature>
<reference evidence="3 4" key="1">
    <citation type="submission" date="2021-03" db="EMBL/GenBank/DDBJ databases">
        <title>Genomic Encyclopedia of Type Strains, Phase IV (KMG-IV): sequencing the most valuable type-strain genomes for metagenomic binning, comparative biology and taxonomic classification.</title>
        <authorList>
            <person name="Goeker M."/>
        </authorList>
    </citation>
    <scope>NUCLEOTIDE SEQUENCE [LARGE SCALE GENOMIC DNA]</scope>
    <source>
        <strain evidence="3 4">DSM 26048</strain>
    </source>
</reference>
<name>A0ABS4IRH4_9BACL</name>
<evidence type="ECO:0000256" key="2">
    <source>
        <dbReference type="SAM" id="SignalP"/>
    </source>
</evidence>
<protein>
    <submittedName>
        <fullName evidence="3">Raffinose/stachyose/melibiose transport system substrate-binding protein</fullName>
    </submittedName>
</protein>
<dbReference type="PANTHER" id="PTHR43649">
    <property type="entry name" value="ARABINOSE-BINDING PROTEIN-RELATED"/>
    <property type="match status" value="1"/>
</dbReference>
<feature type="signal peptide" evidence="2">
    <location>
        <begin position="1"/>
        <end position="25"/>
    </location>
</feature>
<dbReference type="Proteomes" id="UP001519287">
    <property type="component" value="Unassembled WGS sequence"/>
</dbReference>
<sequence length="452" mass="49645">MKSLFMKIVYAVFIASLLITTVACGTNSTTSSSTIAPGSTESDATANPQSQTGPVTVSFLLPNSQVNYGGIKDIIAKWELKTGNKIDLQAIQDDQYDNIVKTRLAGKIDMDIFKGTYVGIDPQKYLLEIPAESFDFTRIDPKYNGNLIYAAKKFAKGDDKYYSYPSPEGLSVFGIWYNKQVFADLNLTIPKTFDEFDKVASAIKAQGITPVYFAGKDSWTMLQHLNTIAGVMAGVDTGVADEINKNQLKWVDIPEFTGQVLQLEQWIEKGYVNKDLASATYEMSQKALAKGQAAMVFQGSWFLPEVMKQSPSANIGYFLPPTEDGKSFQAVSDVQGIFISKNSKHVEAALDFLKFLDEPEQALYYLSKSPGISPFKDVSVKDQLPPAMAEANALYEAGQTSPGLRLIIPEPFADLVAAYSELLLKRVGAADFIKQVDNAYMKSAKQAKLPGF</sequence>
<organism evidence="3 4">
    <name type="scientific">Paenibacillus eucommiae</name>
    <dbReference type="NCBI Taxonomy" id="1355755"/>
    <lineage>
        <taxon>Bacteria</taxon>
        <taxon>Bacillati</taxon>
        <taxon>Bacillota</taxon>
        <taxon>Bacilli</taxon>
        <taxon>Bacillales</taxon>
        <taxon>Paenibacillaceae</taxon>
        <taxon>Paenibacillus</taxon>
    </lineage>
</organism>
<comment type="caution">
    <text evidence="3">The sequence shown here is derived from an EMBL/GenBank/DDBJ whole genome shotgun (WGS) entry which is preliminary data.</text>
</comment>
<dbReference type="Gene3D" id="3.40.190.10">
    <property type="entry name" value="Periplasmic binding protein-like II"/>
    <property type="match status" value="2"/>
</dbReference>
<dbReference type="PROSITE" id="PS51257">
    <property type="entry name" value="PROKAR_LIPOPROTEIN"/>
    <property type="match status" value="1"/>
</dbReference>
<dbReference type="InterPro" id="IPR050490">
    <property type="entry name" value="Bact_solute-bd_prot1"/>
</dbReference>
<keyword evidence="2" id="KW-0732">Signal</keyword>
<accession>A0ABS4IRH4</accession>
<dbReference type="EMBL" id="JAGGLB010000004">
    <property type="protein sequence ID" value="MBP1990158.1"/>
    <property type="molecule type" value="Genomic_DNA"/>
</dbReference>
<evidence type="ECO:0000313" key="4">
    <source>
        <dbReference type="Proteomes" id="UP001519287"/>
    </source>
</evidence>
<dbReference type="RefSeq" id="WP_209970953.1">
    <property type="nucleotide sequence ID" value="NZ_JAGGLB010000004.1"/>
</dbReference>
<dbReference type="Pfam" id="PF01547">
    <property type="entry name" value="SBP_bac_1"/>
    <property type="match status" value="1"/>
</dbReference>
<dbReference type="SUPFAM" id="SSF53850">
    <property type="entry name" value="Periplasmic binding protein-like II"/>
    <property type="match status" value="1"/>
</dbReference>
<proteinExistence type="predicted"/>
<evidence type="ECO:0000256" key="1">
    <source>
        <dbReference type="SAM" id="MobiDB-lite"/>
    </source>
</evidence>